<comment type="caution">
    <text evidence="2">The sequence shown here is derived from an EMBL/GenBank/DDBJ whole genome shotgun (WGS) entry which is preliminary data.</text>
</comment>
<gene>
    <name evidence="2" type="ORF">IAD26_09580</name>
</gene>
<keyword evidence="1" id="KW-1133">Transmembrane helix</keyword>
<protein>
    <submittedName>
        <fullName evidence="2">Glycosyltransferase family 2 protein</fullName>
    </submittedName>
</protein>
<evidence type="ECO:0000313" key="2">
    <source>
        <dbReference type="EMBL" id="HIU93366.1"/>
    </source>
</evidence>
<dbReference type="AlphaFoldDB" id="A0A9D1N1U8"/>
<dbReference type="Gene3D" id="3.90.550.10">
    <property type="entry name" value="Spore Coat Polysaccharide Biosynthesis Protein SpsA, Chain A"/>
    <property type="match status" value="1"/>
</dbReference>
<feature type="transmembrane region" description="Helical" evidence="1">
    <location>
        <begin position="296"/>
        <end position="318"/>
    </location>
</feature>
<dbReference type="SUPFAM" id="SSF53448">
    <property type="entry name" value="Nucleotide-diphospho-sugar transferases"/>
    <property type="match status" value="1"/>
</dbReference>
<reference evidence="2" key="1">
    <citation type="submission" date="2020-10" db="EMBL/GenBank/DDBJ databases">
        <authorList>
            <person name="Gilroy R."/>
        </authorList>
    </citation>
    <scope>NUCLEOTIDE SEQUENCE</scope>
    <source>
        <strain evidence="2">CHK154-7741</strain>
    </source>
</reference>
<dbReference type="EMBL" id="DVOD01000069">
    <property type="protein sequence ID" value="HIU93366.1"/>
    <property type="molecule type" value="Genomic_DNA"/>
</dbReference>
<feature type="transmembrane region" description="Helical" evidence="1">
    <location>
        <begin position="6"/>
        <end position="32"/>
    </location>
</feature>
<dbReference type="Proteomes" id="UP000886748">
    <property type="component" value="Unassembled WGS sequence"/>
</dbReference>
<organism evidence="2 3">
    <name type="scientific">Candidatus Limenecus avicola</name>
    <dbReference type="NCBI Taxonomy" id="2840847"/>
    <lineage>
        <taxon>Bacteria</taxon>
        <taxon>Bacillati</taxon>
        <taxon>Bacillota</taxon>
        <taxon>Clostridia</taxon>
        <taxon>Eubacteriales</taxon>
        <taxon>Clostridiaceae</taxon>
        <taxon>Clostridiaceae incertae sedis</taxon>
        <taxon>Candidatus Limenecus</taxon>
    </lineage>
</organism>
<dbReference type="InterPro" id="IPR029044">
    <property type="entry name" value="Nucleotide-diphossugar_trans"/>
</dbReference>
<sequence length="528" mass="60401">MVDFLIFILVLVLASLLVYVMAYTVYFTACVFNSTKAKRFLLKQKYNAAAQPNNMIIIIYARNNESTIVPLLEALNKQNYNRENYQTHIILDHCTDNSSNILEFIGGAKIWRVGENAPVGKDEAVSWILEGLLSYQNVDAFVFLSADRYIDENFLPSINANLYGENILVGSTDYIARKKTLLNAIKTTYHSYTDRILNCGRSLMGFANIVDSDMFVIRKEVLDKIKCVDFKDINSELKYTTLLVRNGFVPKFCPLIKTYTSIDNFKDRKQSISYKISLVWNCLPLLIKSSPKFGEFLINTLTPNFWLLILIYAGLLSFTNSYELPKFGFINFNLIFFFFGVLTLSFIASLFTSKIGKGNIIYLLLYPVYSLLKIFLHIPVIGTVINKLTNNKDDEDREMSTVDVYVTDGKNNLKCKLDLISESGLVKAVFRFKKKKYSSSSQIRMVDAIKEVSDKLNEHGFRIKICQSCGFFNLKMDGSTNMIKGYCNKPVVQNESDIPLDTILWNSCPYYVPQEVNKIIDINSFREN</sequence>
<feature type="transmembrane region" description="Helical" evidence="1">
    <location>
        <begin position="363"/>
        <end position="385"/>
    </location>
</feature>
<name>A0A9D1N1U8_9CLOT</name>
<feature type="transmembrane region" description="Helical" evidence="1">
    <location>
        <begin position="330"/>
        <end position="351"/>
    </location>
</feature>
<keyword evidence="1" id="KW-0812">Transmembrane</keyword>
<accession>A0A9D1N1U8</accession>
<evidence type="ECO:0000256" key="1">
    <source>
        <dbReference type="SAM" id="Phobius"/>
    </source>
</evidence>
<evidence type="ECO:0000313" key="3">
    <source>
        <dbReference type="Proteomes" id="UP000886748"/>
    </source>
</evidence>
<reference evidence="2" key="2">
    <citation type="journal article" date="2021" name="PeerJ">
        <title>Extensive microbial diversity within the chicken gut microbiome revealed by metagenomics and culture.</title>
        <authorList>
            <person name="Gilroy R."/>
            <person name="Ravi A."/>
            <person name="Getino M."/>
            <person name="Pursley I."/>
            <person name="Horton D.L."/>
            <person name="Alikhan N.F."/>
            <person name="Baker D."/>
            <person name="Gharbi K."/>
            <person name="Hall N."/>
            <person name="Watson M."/>
            <person name="Adriaenssens E.M."/>
            <person name="Foster-Nyarko E."/>
            <person name="Jarju S."/>
            <person name="Secka A."/>
            <person name="Antonio M."/>
            <person name="Oren A."/>
            <person name="Chaudhuri R.R."/>
            <person name="La Ragione R."/>
            <person name="Hildebrand F."/>
            <person name="Pallen M.J."/>
        </authorList>
    </citation>
    <scope>NUCLEOTIDE SEQUENCE</scope>
    <source>
        <strain evidence="2">CHK154-7741</strain>
    </source>
</reference>
<proteinExistence type="predicted"/>
<keyword evidence="1" id="KW-0472">Membrane</keyword>